<keyword evidence="4 5" id="KW-0472">Membrane</keyword>
<feature type="domain" description="NfeD-like C-terminal" evidence="7">
    <location>
        <begin position="376"/>
        <end position="430"/>
    </location>
</feature>
<feature type="chain" id="PRO_5004912969" evidence="6">
    <location>
        <begin position="28"/>
        <end position="434"/>
    </location>
</feature>
<feature type="transmembrane region" description="Helical" evidence="5">
    <location>
        <begin position="325"/>
        <end position="344"/>
    </location>
</feature>
<dbReference type="HOGENOM" id="CLU_024619_2_0_9"/>
<reference evidence="10 11" key="1">
    <citation type="journal article" date="2014" name="Genome Announc.">
        <title>Complete Genome Sequence of Amino Acid-Utilizing Eubacterium acidaminophilum al-2 (DSM 3953).</title>
        <authorList>
            <person name="Poehlein A."/>
            <person name="Andreesen J.R."/>
            <person name="Daniel R."/>
        </authorList>
    </citation>
    <scope>NUCLEOTIDE SEQUENCE [LARGE SCALE GENOMIC DNA]</scope>
    <source>
        <strain evidence="10 11">DSM 3953</strain>
    </source>
</reference>
<dbReference type="InterPro" id="IPR056739">
    <property type="entry name" value="NfeD_membrane"/>
</dbReference>
<keyword evidence="11" id="KW-1185">Reference proteome</keyword>
<dbReference type="SUPFAM" id="SSF52096">
    <property type="entry name" value="ClpP/crotonase"/>
    <property type="match status" value="1"/>
</dbReference>
<protein>
    <submittedName>
        <fullName evidence="10">Putative membrane bound hydrolase YqeZ</fullName>
    </submittedName>
</protein>
<dbReference type="PATRIC" id="fig|1286171.3.peg.1385"/>
<evidence type="ECO:0000259" key="8">
    <source>
        <dbReference type="Pfam" id="PF24961"/>
    </source>
</evidence>
<feature type="domain" description="NfeD integral membrane" evidence="8">
    <location>
        <begin position="230"/>
        <end position="345"/>
    </location>
</feature>
<dbReference type="InterPro" id="IPR056738">
    <property type="entry name" value="NfeD1b_N"/>
</dbReference>
<dbReference type="STRING" id="1286171.EAL2_c14340"/>
<dbReference type="SUPFAM" id="SSF141322">
    <property type="entry name" value="NfeD domain-like"/>
    <property type="match status" value="1"/>
</dbReference>
<evidence type="ECO:0000256" key="1">
    <source>
        <dbReference type="ARBA" id="ARBA00004141"/>
    </source>
</evidence>
<dbReference type="Pfam" id="PF01957">
    <property type="entry name" value="NfeD"/>
    <property type="match status" value="1"/>
</dbReference>
<dbReference type="GO" id="GO:0005886">
    <property type="term" value="C:plasma membrane"/>
    <property type="evidence" value="ECO:0007669"/>
    <property type="project" value="TreeGrafter"/>
</dbReference>
<dbReference type="RefSeq" id="WP_025435713.1">
    <property type="nucleotide sequence ID" value="NZ_CP007452.1"/>
</dbReference>
<feature type="transmembrane region" description="Helical" evidence="5">
    <location>
        <begin position="222"/>
        <end position="245"/>
    </location>
</feature>
<evidence type="ECO:0000313" key="10">
    <source>
        <dbReference type="EMBL" id="AHM56729.1"/>
    </source>
</evidence>
<evidence type="ECO:0000256" key="5">
    <source>
        <dbReference type="SAM" id="Phobius"/>
    </source>
</evidence>
<feature type="transmembrane region" description="Helical" evidence="5">
    <location>
        <begin position="300"/>
        <end position="319"/>
    </location>
</feature>
<keyword evidence="3 5" id="KW-1133">Transmembrane helix</keyword>
<dbReference type="AlphaFoldDB" id="W8T4P6"/>
<dbReference type="Pfam" id="PF24961">
    <property type="entry name" value="NfeD_membrane"/>
    <property type="match status" value="1"/>
</dbReference>
<dbReference type="InterPro" id="IPR029045">
    <property type="entry name" value="ClpP/crotonase-like_dom_sf"/>
</dbReference>
<dbReference type="Proteomes" id="UP000019591">
    <property type="component" value="Chromosome"/>
</dbReference>
<evidence type="ECO:0000259" key="9">
    <source>
        <dbReference type="Pfam" id="PF25145"/>
    </source>
</evidence>
<evidence type="ECO:0000256" key="2">
    <source>
        <dbReference type="ARBA" id="ARBA00022692"/>
    </source>
</evidence>
<accession>W8T4P6</accession>
<organism evidence="10 11">
    <name type="scientific">Peptoclostridium acidaminophilum DSM 3953</name>
    <dbReference type="NCBI Taxonomy" id="1286171"/>
    <lineage>
        <taxon>Bacteria</taxon>
        <taxon>Bacillati</taxon>
        <taxon>Bacillota</taxon>
        <taxon>Clostridia</taxon>
        <taxon>Peptostreptococcales</taxon>
        <taxon>Peptoclostridiaceae</taxon>
        <taxon>Peptoclostridium</taxon>
    </lineage>
</organism>
<evidence type="ECO:0000256" key="4">
    <source>
        <dbReference type="ARBA" id="ARBA00023136"/>
    </source>
</evidence>
<sequence>MKRLFLCSIAFLVAILVALPSAFTGFAQEKEKVYVINVKSEITPGLFSYIKSSLSKAEEEGASLVLFDIDTYGGRIDSAVNISDVILESDIKTVAYINKRAISAGVLVSISCDNIYMAPGATIGSAETIPATEKNISYWKKQLKTVAEEKGRDTELVMAMADKDIEIEGVVEKGKLLNLTTEEALKLGFIDGKASSRGEVYRSLGIESFSENVVESTPIEDFINIISSSYVAPLLLALGFIGLVVEIITPGFGIGGLLSIIGFSLFFMGSIMGGNAHLLSVVLFIAGIAMLIAEAAAPGFGVFGVLGIAGMVLSIVMASSSLTLALVYMLIALVLTVVVVVLIFKKLPKRKLAKTLLLDTNLSKESGFIPAKEMLEYIDREGRAVSFLRPSGKIEIDNNILDAVSDGEFIQKDELVKVIRVEGSKIIVRKKGEE</sequence>
<dbReference type="Gene3D" id="2.40.50.140">
    <property type="entry name" value="Nucleic acid-binding proteins"/>
    <property type="match status" value="1"/>
</dbReference>
<dbReference type="PANTHER" id="PTHR33507">
    <property type="entry name" value="INNER MEMBRANE PROTEIN YBBJ"/>
    <property type="match status" value="1"/>
</dbReference>
<dbReference type="PANTHER" id="PTHR33507:SF3">
    <property type="entry name" value="INNER MEMBRANE PROTEIN YBBJ"/>
    <property type="match status" value="1"/>
</dbReference>
<dbReference type="InterPro" id="IPR002810">
    <property type="entry name" value="NfeD-like_C"/>
</dbReference>
<evidence type="ECO:0000256" key="6">
    <source>
        <dbReference type="SAM" id="SignalP"/>
    </source>
</evidence>
<dbReference type="OrthoDB" id="9806253at2"/>
<feature type="signal peptide" evidence="6">
    <location>
        <begin position="1"/>
        <end position="27"/>
    </location>
</feature>
<dbReference type="Pfam" id="PF25145">
    <property type="entry name" value="NfeD1b_N"/>
    <property type="match status" value="1"/>
</dbReference>
<feature type="transmembrane region" description="Helical" evidence="5">
    <location>
        <begin position="277"/>
        <end position="293"/>
    </location>
</feature>
<dbReference type="InterPro" id="IPR012340">
    <property type="entry name" value="NA-bd_OB-fold"/>
</dbReference>
<name>W8T4P6_PEPAC</name>
<dbReference type="EMBL" id="CP007452">
    <property type="protein sequence ID" value="AHM56729.1"/>
    <property type="molecule type" value="Genomic_DNA"/>
</dbReference>
<evidence type="ECO:0000313" key="11">
    <source>
        <dbReference type="Proteomes" id="UP000019591"/>
    </source>
</evidence>
<dbReference type="CDD" id="cd07021">
    <property type="entry name" value="Clp_protease_NfeD_like"/>
    <property type="match status" value="1"/>
</dbReference>
<proteinExistence type="predicted"/>
<dbReference type="eggNOG" id="COG1030">
    <property type="taxonomic scope" value="Bacteria"/>
</dbReference>
<keyword evidence="6" id="KW-0732">Signal</keyword>
<feature type="domain" description="NfeD1b N-terminal" evidence="9">
    <location>
        <begin position="32"/>
        <end position="208"/>
    </location>
</feature>
<dbReference type="InterPro" id="IPR052165">
    <property type="entry name" value="Membrane_assoc_protease"/>
</dbReference>
<keyword evidence="2 5" id="KW-0812">Transmembrane</keyword>
<keyword evidence="10" id="KW-0378">Hydrolase</keyword>
<dbReference type="GO" id="GO:0016787">
    <property type="term" value="F:hydrolase activity"/>
    <property type="evidence" value="ECO:0007669"/>
    <property type="project" value="UniProtKB-KW"/>
</dbReference>
<gene>
    <name evidence="10" type="primary">yqeZ</name>
    <name evidence="10" type="ORF">EAL2_c14340</name>
</gene>
<dbReference type="Gene3D" id="3.90.226.10">
    <property type="entry name" value="2-enoyl-CoA Hydratase, Chain A, domain 1"/>
    <property type="match status" value="1"/>
</dbReference>
<evidence type="ECO:0000256" key="3">
    <source>
        <dbReference type="ARBA" id="ARBA00022989"/>
    </source>
</evidence>
<dbReference type="KEGG" id="eac:EAL2_c14340"/>
<evidence type="ECO:0000259" key="7">
    <source>
        <dbReference type="Pfam" id="PF01957"/>
    </source>
</evidence>
<comment type="subcellular location">
    <subcellularLocation>
        <location evidence="1">Membrane</location>
        <topology evidence="1">Multi-pass membrane protein</topology>
    </subcellularLocation>
</comment>